<proteinExistence type="predicted"/>
<evidence type="ECO:0000313" key="3">
    <source>
        <dbReference type="EMBL" id="CAD6195559.1"/>
    </source>
</evidence>
<dbReference type="OrthoDB" id="5865176at2759"/>
<dbReference type="InterPro" id="IPR005069">
    <property type="entry name" value="Nucl-diP-sugar_transferase"/>
</dbReference>
<reference evidence="3" key="1">
    <citation type="submission" date="2020-10" db="EMBL/GenBank/DDBJ databases">
        <authorList>
            <person name="Kikuchi T."/>
        </authorList>
    </citation>
    <scope>NUCLEOTIDE SEQUENCE</scope>
    <source>
        <strain evidence="3">NKZ352</strain>
    </source>
</reference>
<feature type="compositionally biased region" description="Polar residues" evidence="1">
    <location>
        <begin position="172"/>
        <end position="187"/>
    </location>
</feature>
<protein>
    <recommendedName>
        <fullName evidence="2">Nucleotide-diphospho-sugar transferase domain-containing protein</fullName>
    </recommendedName>
</protein>
<feature type="compositionally biased region" description="Pro residues" evidence="1">
    <location>
        <begin position="462"/>
        <end position="487"/>
    </location>
</feature>
<dbReference type="PANTHER" id="PTHR31967:SF12">
    <property type="entry name" value="NUCLEOTIDE-DIPHOSPHO-SUGAR TRANSFERASE DOMAIN-CONTAINING PROTEIN"/>
    <property type="match status" value="1"/>
</dbReference>
<name>A0A8S1HHX6_9PELO</name>
<feature type="region of interest" description="Disordered" evidence="1">
    <location>
        <begin position="461"/>
        <end position="535"/>
    </location>
</feature>
<feature type="region of interest" description="Disordered" evidence="1">
    <location>
        <begin position="172"/>
        <end position="193"/>
    </location>
</feature>
<sequence length="1019" mass="114751">MNRTLGEGKVNRIAKKNAVIEHERVGEVYFPLAAANVSSPCTDLREKFQPDETVIFTAQKHEDNGNARYVASSVVKRRELINCTGRITEICEKFCYVEARKYGRVFVPYSAKDSCLTKPWLGKGAVANKPCTLKIFRQPDINQCKYVAWSISINEKEEVNRTHLSSLSLSNGASPNGMTKLGNTNGQLRGAEKQPDKATSQYGVFVSCPTAPGSDYLLYSSQTGLAVVTTNRRQKWMEMGRFAKYDAMKVENSEKCHWEARNFIDLGCLFKVLDDYNDPNKLVLELPAVVNRISSSIRCAWLWNDFVGRIYVPSAQYMRSLKAMTCVRIRAYWAGTFEDVPWNATHIEFIGEDDVTRSAFSQLLRTDDDWVVKYIQAQQGQNFYGFLDNPKYGSAFIAWTDLTEGEVPPQVNTKCRVTVYHQQRDKKHAWRAVLVTPLDENAQPVYYHPIYNHTGQLTLPEPFVPPQASPPRAAPIAAPPGIPPLPNPSFGVIGSGLTNGHSHLPPSPPASTDSPAPPNAVASPPPKAPEENPTVSLDLGSLRLPDLSSSMFPWNNNDLLASTWSNTLSSSVGRENNVNFMSPFEESTFGMNLYEGFLPWKKDAETQTDVMPEVKILQDLLRCAQWKNLIAERDEEMNRAAGQYLRTVVVPLATVYVILHVVFYLHSLVNVDNVRVDFKNLKEGPLVMKDGMVVKSGKIIKGIGRGRLAYDAKLSKQQFHSKAAVEEKVPSIDLFHKIYLKNTAKKKYKNGNGTDFVYFLFVNDAYERLTRNWLCNTAVIPGIHENLIVMSLEQQVCDTIHDEWDNVVECLTIKINNYKEALDWGAQKYINMLTMRAQMMLMIAETDVPFVVVESDAVWFSDPAPLFRNRSAAEDADIIVPVKGHVEKGDALAFSPMLALATNATKTLLAELVRRLEADPTSYDQDVLNELCSKQFNGVVCRTFEYNEISDGKWFKLSENEKKQTRPVIVNNNFYVGVKHKESRQALAGLWFLSTRGQHCLLGKTRRMLREFFEPPVVA</sequence>
<dbReference type="Proteomes" id="UP000835052">
    <property type="component" value="Unassembled WGS sequence"/>
</dbReference>
<keyword evidence="4" id="KW-1185">Reference proteome</keyword>
<organism evidence="3 4">
    <name type="scientific">Caenorhabditis auriculariae</name>
    <dbReference type="NCBI Taxonomy" id="2777116"/>
    <lineage>
        <taxon>Eukaryota</taxon>
        <taxon>Metazoa</taxon>
        <taxon>Ecdysozoa</taxon>
        <taxon>Nematoda</taxon>
        <taxon>Chromadorea</taxon>
        <taxon>Rhabditida</taxon>
        <taxon>Rhabditina</taxon>
        <taxon>Rhabditomorpha</taxon>
        <taxon>Rhabditoidea</taxon>
        <taxon>Rhabditidae</taxon>
        <taxon>Peloderinae</taxon>
        <taxon>Caenorhabditis</taxon>
    </lineage>
</organism>
<evidence type="ECO:0000313" key="4">
    <source>
        <dbReference type="Proteomes" id="UP000835052"/>
    </source>
</evidence>
<feature type="domain" description="Nucleotide-diphospho-sugar transferase" evidence="2">
    <location>
        <begin position="783"/>
        <end position="984"/>
    </location>
</feature>
<gene>
    <name evidence="3" type="ORF">CAUJ_LOCUS11478</name>
</gene>
<evidence type="ECO:0000256" key="1">
    <source>
        <dbReference type="SAM" id="MobiDB-lite"/>
    </source>
</evidence>
<accession>A0A8S1HHX6</accession>
<dbReference type="Pfam" id="PF03407">
    <property type="entry name" value="Nucleotid_trans"/>
    <property type="match status" value="1"/>
</dbReference>
<dbReference type="AlphaFoldDB" id="A0A8S1HHX6"/>
<comment type="caution">
    <text evidence="3">The sequence shown here is derived from an EMBL/GenBank/DDBJ whole genome shotgun (WGS) entry which is preliminary data.</text>
</comment>
<feature type="compositionally biased region" description="Pro residues" evidence="1">
    <location>
        <begin position="505"/>
        <end position="527"/>
    </location>
</feature>
<dbReference type="EMBL" id="CAJGYM010000057">
    <property type="protein sequence ID" value="CAD6195559.1"/>
    <property type="molecule type" value="Genomic_DNA"/>
</dbReference>
<dbReference type="PANTHER" id="PTHR31967">
    <property type="entry name" value="GROUNDHOG (HEDGEHOG-LIKE FAMILY)-RELATED"/>
    <property type="match status" value="1"/>
</dbReference>
<evidence type="ECO:0000259" key="2">
    <source>
        <dbReference type="Pfam" id="PF03407"/>
    </source>
</evidence>